<dbReference type="AlphaFoldDB" id="A0A367LNP1"/>
<gene>
    <name evidence="1" type="ORF">L249_1744</name>
</gene>
<dbReference type="OrthoDB" id="674948at2759"/>
<protein>
    <submittedName>
        <fullName evidence="1">Uncharacterized protein</fullName>
    </submittedName>
</protein>
<accession>A0A367LNP1</accession>
<sequence length="113" mass="13191">MDATMEALRLVSEGCDERAGSWRFETRGSRGVSDSLTQCLRDFGQPSREVLLTLLWVLRLEEHKIQRDEEQKFRSGNNILKEKSTQKYVLKVKEMGKGNNDRPVAFDQYRRLI</sequence>
<keyword evidence="2" id="KW-1185">Reference proteome</keyword>
<evidence type="ECO:0000313" key="1">
    <source>
        <dbReference type="EMBL" id="RCI16001.1"/>
    </source>
</evidence>
<comment type="caution">
    <text evidence="1">The sequence shown here is derived from an EMBL/GenBank/DDBJ whole genome shotgun (WGS) entry which is preliminary data.</text>
</comment>
<reference evidence="1 2" key="1">
    <citation type="journal article" date="2015" name="BMC Genomics">
        <title>Insights from the genome of Ophiocordyceps polyrhachis-furcata to pathogenicity and host specificity in insect fungi.</title>
        <authorList>
            <person name="Wichadakul D."/>
            <person name="Kobmoo N."/>
            <person name="Ingsriswang S."/>
            <person name="Tangphatsornruang S."/>
            <person name="Chantasingh D."/>
            <person name="Luangsa-ard J.J."/>
            <person name="Eurwilaichitr L."/>
        </authorList>
    </citation>
    <scope>NUCLEOTIDE SEQUENCE [LARGE SCALE GENOMIC DNA]</scope>
    <source>
        <strain evidence="1 2">BCC 54312</strain>
    </source>
</reference>
<dbReference type="EMBL" id="LKCN02000001">
    <property type="protein sequence ID" value="RCI16001.1"/>
    <property type="molecule type" value="Genomic_DNA"/>
</dbReference>
<dbReference type="Proteomes" id="UP000253664">
    <property type="component" value="Unassembled WGS sequence"/>
</dbReference>
<proteinExistence type="predicted"/>
<dbReference type="STRING" id="1330021.A0A367LNP1"/>
<evidence type="ECO:0000313" key="2">
    <source>
        <dbReference type="Proteomes" id="UP000253664"/>
    </source>
</evidence>
<organism evidence="1 2">
    <name type="scientific">Ophiocordyceps polyrhachis-furcata BCC 54312</name>
    <dbReference type="NCBI Taxonomy" id="1330021"/>
    <lineage>
        <taxon>Eukaryota</taxon>
        <taxon>Fungi</taxon>
        <taxon>Dikarya</taxon>
        <taxon>Ascomycota</taxon>
        <taxon>Pezizomycotina</taxon>
        <taxon>Sordariomycetes</taxon>
        <taxon>Hypocreomycetidae</taxon>
        <taxon>Hypocreales</taxon>
        <taxon>Ophiocordycipitaceae</taxon>
        <taxon>Ophiocordyceps</taxon>
    </lineage>
</organism>
<name>A0A367LNP1_9HYPO</name>